<name>A0ACC1K0P9_9FUNG</name>
<comment type="caution">
    <text evidence="1">The sequence shown here is derived from an EMBL/GenBank/DDBJ whole genome shotgun (WGS) entry which is preliminary data.</text>
</comment>
<keyword evidence="2" id="KW-1185">Reference proteome</keyword>
<proteinExistence type="predicted"/>
<feature type="non-terminal residue" evidence="1">
    <location>
        <position position="495"/>
    </location>
</feature>
<evidence type="ECO:0000313" key="2">
    <source>
        <dbReference type="Proteomes" id="UP001140066"/>
    </source>
</evidence>
<gene>
    <name evidence="1" type="primary">MDN1_5</name>
    <name evidence="1" type="ORF">GGI18_005103</name>
</gene>
<reference evidence="1" key="1">
    <citation type="submission" date="2022-07" db="EMBL/GenBank/DDBJ databases">
        <title>Phylogenomic reconstructions and comparative analyses of Kickxellomycotina fungi.</title>
        <authorList>
            <person name="Reynolds N.K."/>
            <person name="Stajich J.E."/>
            <person name="Barry K."/>
            <person name="Grigoriev I.V."/>
            <person name="Crous P."/>
            <person name="Smith M.E."/>
        </authorList>
    </citation>
    <scope>NUCLEOTIDE SEQUENCE</scope>
    <source>
        <strain evidence="1">BCRC 34191</strain>
    </source>
</reference>
<dbReference type="EMBL" id="JANBUK010002684">
    <property type="protein sequence ID" value="KAJ2771065.1"/>
    <property type="molecule type" value="Genomic_DNA"/>
</dbReference>
<organism evidence="1 2">
    <name type="scientific">Coemansia linderi</name>
    <dbReference type="NCBI Taxonomy" id="2663919"/>
    <lineage>
        <taxon>Eukaryota</taxon>
        <taxon>Fungi</taxon>
        <taxon>Fungi incertae sedis</taxon>
        <taxon>Zoopagomycota</taxon>
        <taxon>Kickxellomycotina</taxon>
        <taxon>Kickxellomycetes</taxon>
        <taxon>Kickxellales</taxon>
        <taxon>Kickxellaceae</taxon>
        <taxon>Coemansia</taxon>
    </lineage>
</organism>
<sequence length="495" mass="54548">GSGSLSTSDLIKWCTRLNKHGSANDHFLVFQEAVDAFTMKESDYARWRALIIRVGAVFGISRQRVDNFADQHSPTVSTTGAVLKVGRATLPIDSGASSDRMPFADTHHSRCLLERIAACVQLAEPTLLSGETGTGKTTVVQHLATLAGRPLAVFNLSQQSDSSDLLGGFRPVDISLIALRLRETFDALFARTFSKDKNAEFLEKVRVAHGKKDWRRLALLFNAAMGNAAKALESVEGERRKKQKITAENVDELRNEWAEFRASVVDFEALKGARMVFSFVEGALVRAARTGGWILLDEINLATAETLACLGGLLQRERSLLLAETGVRIPCHPSFRLFACMNPSNDVGKRELPPGLRSSFSEFFVHPPDANTDDLLSIIRSHLPANVPPAVCHRIIAFYRSAKQLASEHKLVDGANQRPHYSLRSLTRALTYARQNAQAYALKRALYDGLFMTFVTQLESTTQLVLVAELHKVFADDNIRQMLGHVPQGSPGSVL</sequence>
<protein>
    <submittedName>
        <fullName evidence="1">AAA ATPase midasin</fullName>
    </submittedName>
</protein>
<accession>A0ACC1K0P9</accession>
<feature type="non-terminal residue" evidence="1">
    <location>
        <position position="1"/>
    </location>
</feature>
<dbReference type="Proteomes" id="UP001140066">
    <property type="component" value="Unassembled WGS sequence"/>
</dbReference>
<evidence type="ECO:0000313" key="1">
    <source>
        <dbReference type="EMBL" id="KAJ2771065.1"/>
    </source>
</evidence>